<keyword evidence="8" id="KW-0560">Oxidoreductase</keyword>
<dbReference type="PRINTS" id="PR00411">
    <property type="entry name" value="PNDRDTASEI"/>
</dbReference>
<dbReference type="InterPro" id="IPR016156">
    <property type="entry name" value="FAD/NAD-linked_Rdtase_dimer_sf"/>
</dbReference>
<evidence type="ECO:0000256" key="3">
    <source>
        <dbReference type="ARBA" id="ARBA00022827"/>
    </source>
</evidence>
<keyword evidence="3 4" id="KW-0274">FAD</keyword>
<feature type="binding site" evidence="4">
    <location>
        <position position="50"/>
    </location>
    <ligand>
        <name>FAD</name>
        <dbReference type="ChEBI" id="CHEBI:57692"/>
    </ligand>
</feature>
<dbReference type="PANTHER" id="PTHR43014:SF5">
    <property type="entry name" value="GLUTATHIONE REDUCTASE (NADPH)"/>
    <property type="match status" value="1"/>
</dbReference>
<dbReference type="SUPFAM" id="SSF51905">
    <property type="entry name" value="FAD/NAD(P)-binding domain"/>
    <property type="match status" value="1"/>
</dbReference>
<dbReference type="RefSeq" id="WP_094104747.1">
    <property type="nucleotide sequence ID" value="NZ_CP085178.1"/>
</dbReference>
<dbReference type="Gene3D" id="3.50.50.60">
    <property type="entry name" value="FAD/NAD(P)-binding domain"/>
    <property type="match status" value="2"/>
</dbReference>
<dbReference type="AlphaFoldDB" id="A0A1Y0VXZ4"/>
<sequence length="444" mass="48894">MKKYDVVIIGAGPGGLGLAYPLKEAGLEVAVVEENLWGGTCPNRGCDPKKVLLAAIEAKKQNQYLLGNGIKNETQIDWPALMQFEKTFTDPVSKSSRSGLTDAQIDVYDGHAEFIDQHTLKIDQTTITSEKFVIATGQRPSRLTNIENQEMMQTSTDFLKMDHLPNELALVGGGYIAFELAMIASGAGAKAHIIHHNQRPLKAFPKAYVDDLIDQLKTQGVEVHLGIDLKRVEPKDERFELSDGQGFKQIVDQVFVTAGRKPNDDSLNLEKIGVQTDRGGIVVNEYLETSVDNIYAMGDVVSKALPKLTPVSGFEARYLAKKLTNATQAAIDYPAIPTVVYGMPKLAKVGVELDEAQQHPEQYEIKTAEMTEWFTYRRLQDPFAKISVIHEKSSGKIVGAITMSSEAEHLINDLTMIINQGGLVDQINNQILAYPTEASDLGYM</sequence>
<evidence type="ECO:0000256" key="2">
    <source>
        <dbReference type="ARBA" id="ARBA00022630"/>
    </source>
</evidence>
<gene>
    <name evidence="8" type="ORF">S100892_01955</name>
</gene>
<dbReference type="EC" id="1.8.1.4" evidence="8"/>
<feature type="domain" description="FAD/NAD(P)-binding" evidence="7">
    <location>
        <begin position="4"/>
        <end position="312"/>
    </location>
</feature>
<dbReference type="InterPro" id="IPR001100">
    <property type="entry name" value="Pyr_nuc-diS_OxRdtase"/>
</dbReference>
<dbReference type="SUPFAM" id="SSF55424">
    <property type="entry name" value="FAD/NAD-linked reductases, dimerisation (C-terminal) domain"/>
    <property type="match status" value="1"/>
</dbReference>
<evidence type="ECO:0000256" key="4">
    <source>
        <dbReference type="PIRSR" id="PIRSR000350-3"/>
    </source>
</evidence>
<protein>
    <submittedName>
        <fullName evidence="8">Dihydrolipoyl dehydrogenase</fullName>
        <ecNumber evidence="8">1.8.1.4</ecNumber>
    </submittedName>
</protein>
<feature type="domain" description="Pyridine nucleotide-disulphide oxidoreductase dimerisation" evidence="6">
    <location>
        <begin position="336"/>
        <end position="438"/>
    </location>
</feature>
<evidence type="ECO:0000259" key="7">
    <source>
        <dbReference type="Pfam" id="PF07992"/>
    </source>
</evidence>
<dbReference type="GO" id="GO:0004148">
    <property type="term" value="F:dihydrolipoyl dehydrogenase (NADH) activity"/>
    <property type="evidence" value="ECO:0007669"/>
    <property type="project" value="UniProtKB-EC"/>
</dbReference>
<organism evidence="8 9">
    <name type="scientific">Pediococcus pentosaceus</name>
    <dbReference type="NCBI Taxonomy" id="1255"/>
    <lineage>
        <taxon>Bacteria</taxon>
        <taxon>Bacillati</taxon>
        <taxon>Bacillota</taxon>
        <taxon>Bacilli</taxon>
        <taxon>Lactobacillales</taxon>
        <taxon>Lactobacillaceae</taxon>
        <taxon>Pediococcus</taxon>
    </lineage>
</organism>
<evidence type="ECO:0000259" key="6">
    <source>
        <dbReference type="Pfam" id="PF02852"/>
    </source>
</evidence>
<dbReference type="PIRSF" id="PIRSF000350">
    <property type="entry name" value="Mercury_reductase_MerA"/>
    <property type="match status" value="1"/>
</dbReference>
<dbReference type="Pfam" id="PF07992">
    <property type="entry name" value="Pyr_redox_2"/>
    <property type="match status" value="1"/>
</dbReference>
<proteinExistence type="inferred from homology"/>
<accession>A0A1Y0VXZ4</accession>
<dbReference type="InterPro" id="IPR023753">
    <property type="entry name" value="FAD/NAD-binding_dom"/>
</dbReference>
<feature type="binding site" evidence="4">
    <location>
        <begin position="172"/>
        <end position="179"/>
    </location>
    <ligand>
        <name>NAD(+)</name>
        <dbReference type="ChEBI" id="CHEBI:57540"/>
    </ligand>
</feature>
<evidence type="ECO:0000313" key="8">
    <source>
        <dbReference type="EMBL" id="ARW20498.1"/>
    </source>
</evidence>
<keyword evidence="2" id="KW-0285">Flavoprotein</keyword>
<reference evidence="8 9" key="1">
    <citation type="submission" date="2017-05" db="EMBL/GenBank/DDBJ databases">
        <title>Genome sequence of Pediococcus pentosaceus strain SRCM100892.</title>
        <authorList>
            <person name="Cho S.H."/>
        </authorList>
    </citation>
    <scope>NUCLEOTIDE SEQUENCE [LARGE SCALE GENOMIC DNA]</scope>
    <source>
        <strain evidence="8 9">SRCM100892</strain>
    </source>
</reference>
<dbReference type="Pfam" id="PF02852">
    <property type="entry name" value="Pyr_redox_dim"/>
    <property type="match status" value="1"/>
</dbReference>
<comment type="cofactor">
    <cofactor evidence="4">
        <name>FAD</name>
        <dbReference type="ChEBI" id="CHEBI:57692"/>
    </cofactor>
    <text evidence="4">Binds 1 FAD per subunit.</text>
</comment>
<feature type="binding site" evidence="4">
    <location>
        <position position="299"/>
    </location>
    <ligand>
        <name>FAD</name>
        <dbReference type="ChEBI" id="CHEBI:57692"/>
    </ligand>
</feature>
<feature type="binding site" evidence="4">
    <location>
        <position position="259"/>
    </location>
    <ligand>
        <name>NAD(+)</name>
        <dbReference type="ChEBI" id="CHEBI:57540"/>
    </ligand>
</feature>
<dbReference type="Proteomes" id="UP000196118">
    <property type="component" value="Chromosome"/>
</dbReference>
<keyword evidence="4" id="KW-0520">NAD</keyword>
<keyword evidence="4" id="KW-0547">Nucleotide-binding</keyword>
<dbReference type="EMBL" id="CP021474">
    <property type="protein sequence ID" value="ARW20498.1"/>
    <property type="molecule type" value="Genomic_DNA"/>
</dbReference>
<dbReference type="GO" id="GO:0000166">
    <property type="term" value="F:nucleotide binding"/>
    <property type="evidence" value="ECO:0007669"/>
    <property type="project" value="UniProtKB-KW"/>
</dbReference>
<feature type="disulfide bond" description="Redox-active" evidence="5">
    <location>
        <begin position="41"/>
        <end position="46"/>
    </location>
</feature>
<evidence type="ECO:0000313" key="9">
    <source>
        <dbReference type="Proteomes" id="UP000196118"/>
    </source>
</evidence>
<evidence type="ECO:0000256" key="1">
    <source>
        <dbReference type="ARBA" id="ARBA00007532"/>
    </source>
</evidence>
<dbReference type="InterPro" id="IPR004099">
    <property type="entry name" value="Pyr_nucl-diS_OxRdtase_dimer"/>
</dbReference>
<comment type="similarity">
    <text evidence="1">Belongs to the class-I pyridine nucleotide-disulfide oxidoreductase family.</text>
</comment>
<dbReference type="InterPro" id="IPR036188">
    <property type="entry name" value="FAD/NAD-bd_sf"/>
</dbReference>
<evidence type="ECO:0000256" key="5">
    <source>
        <dbReference type="PIRSR" id="PIRSR000350-4"/>
    </source>
</evidence>
<dbReference type="PANTHER" id="PTHR43014">
    <property type="entry name" value="MERCURIC REDUCTASE"/>
    <property type="match status" value="1"/>
</dbReference>
<dbReference type="Gene3D" id="3.30.390.30">
    <property type="match status" value="1"/>
</dbReference>
<dbReference type="PRINTS" id="PR00368">
    <property type="entry name" value="FADPNR"/>
</dbReference>
<name>A0A1Y0VXZ4_PEDPE</name>